<dbReference type="EMBL" id="JACPRF010000225">
    <property type="protein sequence ID" value="MBI2876704.1"/>
    <property type="molecule type" value="Genomic_DNA"/>
</dbReference>
<dbReference type="InterPro" id="IPR029060">
    <property type="entry name" value="PIN-like_dom_sf"/>
</dbReference>
<evidence type="ECO:0000313" key="2">
    <source>
        <dbReference type="EMBL" id="MBI2876704.1"/>
    </source>
</evidence>
<protein>
    <submittedName>
        <fullName evidence="2">Type II toxin-antitoxin system VapC family toxin</fullName>
    </submittedName>
</protein>
<sequence length="133" mass="14746">MPDAVTDTHALIWYLQDDARLSPVAGQHFDDCEHDGGRIRVPSICVVEIVYLSEKGRIPTDTLDRLLEDLGAPDTVLEVVELNMPIVLELRNVSRAAVSDMPDRIIAATALYLKLPLISRDGEIQLSGLTIIW</sequence>
<feature type="domain" description="PIN" evidence="1">
    <location>
        <begin position="5"/>
        <end position="123"/>
    </location>
</feature>
<dbReference type="CDD" id="cd09872">
    <property type="entry name" value="PIN_Sll0205-like"/>
    <property type="match status" value="1"/>
</dbReference>
<dbReference type="InterPro" id="IPR002716">
    <property type="entry name" value="PIN_dom"/>
</dbReference>
<evidence type="ECO:0000313" key="3">
    <source>
        <dbReference type="Proteomes" id="UP000769766"/>
    </source>
</evidence>
<name>A0A932FYQ6_UNCTE</name>
<proteinExistence type="predicted"/>
<dbReference type="Gene3D" id="3.40.50.1010">
    <property type="entry name" value="5'-nuclease"/>
    <property type="match status" value="1"/>
</dbReference>
<dbReference type="InterPro" id="IPR041705">
    <property type="entry name" value="PIN_Sll0205"/>
</dbReference>
<reference evidence="2" key="1">
    <citation type="submission" date="2020-07" db="EMBL/GenBank/DDBJ databases">
        <title>Huge and variable diversity of episymbiotic CPR bacteria and DPANN archaea in groundwater ecosystems.</title>
        <authorList>
            <person name="He C.Y."/>
            <person name="Keren R."/>
            <person name="Whittaker M."/>
            <person name="Farag I.F."/>
            <person name="Doudna J."/>
            <person name="Cate J.H.D."/>
            <person name="Banfield J.F."/>
        </authorList>
    </citation>
    <scope>NUCLEOTIDE SEQUENCE</scope>
    <source>
        <strain evidence="2">NC_groundwater_672_Ag_B-0.1um_62_36</strain>
    </source>
</reference>
<organism evidence="2 3">
    <name type="scientific">Tectimicrobiota bacterium</name>
    <dbReference type="NCBI Taxonomy" id="2528274"/>
    <lineage>
        <taxon>Bacteria</taxon>
        <taxon>Pseudomonadati</taxon>
        <taxon>Nitrospinota/Tectimicrobiota group</taxon>
        <taxon>Candidatus Tectimicrobiota</taxon>
    </lineage>
</organism>
<dbReference type="SUPFAM" id="SSF88723">
    <property type="entry name" value="PIN domain-like"/>
    <property type="match status" value="1"/>
</dbReference>
<dbReference type="Pfam" id="PF01850">
    <property type="entry name" value="PIN"/>
    <property type="match status" value="1"/>
</dbReference>
<dbReference type="AlphaFoldDB" id="A0A932FYQ6"/>
<evidence type="ECO:0000259" key="1">
    <source>
        <dbReference type="Pfam" id="PF01850"/>
    </source>
</evidence>
<comment type="caution">
    <text evidence="2">The sequence shown here is derived from an EMBL/GenBank/DDBJ whole genome shotgun (WGS) entry which is preliminary data.</text>
</comment>
<dbReference type="Proteomes" id="UP000769766">
    <property type="component" value="Unassembled WGS sequence"/>
</dbReference>
<gene>
    <name evidence="2" type="ORF">HYY20_07465</name>
</gene>
<accession>A0A932FYQ6</accession>